<organism evidence="2 3">
    <name type="scientific">Rotaria socialis</name>
    <dbReference type="NCBI Taxonomy" id="392032"/>
    <lineage>
        <taxon>Eukaryota</taxon>
        <taxon>Metazoa</taxon>
        <taxon>Spiralia</taxon>
        <taxon>Gnathifera</taxon>
        <taxon>Rotifera</taxon>
        <taxon>Eurotatoria</taxon>
        <taxon>Bdelloidea</taxon>
        <taxon>Philodinida</taxon>
        <taxon>Philodinidae</taxon>
        <taxon>Rotaria</taxon>
    </lineage>
</organism>
<proteinExistence type="predicted"/>
<feature type="region of interest" description="Disordered" evidence="1">
    <location>
        <begin position="1"/>
        <end position="27"/>
    </location>
</feature>
<evidence type="ECO:0000256" key="1">
    <source>
        <dbReference type="SAM" id="MobiDB-lite"/>
    </source>
</evidence>
<feature type="compositionally biased region" description="Polar residues" evidence="1">
    <location>
        <begin position="9"/>
        <end position="27"/>
    </location>
</feature>
<dbReference type="Proteomes" id="UP000663848">
    <property type="component" value="Unassembled WGS sequence"/>
</dbReference>
<evidence type="ECO:0000313" key="3">
    <source>
        <dbReference type="Proteomes" id="UP000663848"/>
    </source>
</evidence>
<gene>
    <name evidence="2" type="ORF">QYT958_LOCUS27266</name>
</gene>
<dbReference type="AlphaFoldDB" id="A0A821S7F6"/>
<sequence length="60" mass="6731">MKKIDNSAKSKNQTTLGQFWSSTGPKVSKTNLKNEIIIQEDDDIELLAAMEQFEKKNSAS</sequence>
<reference evidence="2" key="1">
    <citation type="submission" date="2021-02" db="EMBL/GenBank/DDBJ databases">
        <authorList>
            <person name="Nowell W R."/>
        </authorList>
    </citation>
    <scope>NUCLEOTIDE SEQUENCE</scope>
</reference>
<feature type="non-terminal residue" evidence="2">
    <location>
        <position position="60"/>
    </location>
</feature>
<dbReference type="EMBL" id="CAJOBR010006847">
    <property type="protein sequence ID" value="CAF4852222.1"/>
    <property type="molecule type" value="Genomic_DNA"/>
</dbReference>
<protein>
    <submittedName>
        <fullName evidence="2">Uncharacterized protein</fullName>
    </submittedName>
</protein>
<evidence type="ECO:0000313" key="2">
    <source>
        <dbReference type="EMBL" id="CAF4852222.1"/>
    </source>
</evidence>
<comment type="caution">
    <text evidence="2">The sequence shown here is derived from an EMBL/GenBank/DDBJ whole genome shotgun (WGS) entry which is preliminary data.</text>
</comment>
<accession>A0A821S7F6</accession>
<name>A0A821S7F6_9BILA</name>